<evidence type="ECO:0000256" key="3">
    <source>
        <dbReference type="ARBA" id="ARBA00022989"/>
    </source>
</evidence>
<evidence type="ECO:0000256" key="1">
    <source>
        <dbReference type="ARBA" id="ARBA00004141"/>
    </source>
</evidence>
<accession>A0A9D2EBK0</accession>
<gene>
    <name evidence="8" type="ORF">H9815_02510</name>
</gene>
<dbReference type="Gene3D" id="2.40.50.140">
    <property type="entry name" value="Nucleic acid-binding proteins"/>
    <property type="match status" value="1"/>
</dbReference>
<feature type="transmembrane region" description="Helical" evidence="6">
    <location>
        <begin position="46"/>
        <end position="65"/>
    </location>
</feature>
<dbReference type="PANTHER" id="PTHR33507">
    <property type="entry name" value="INNER MEMBRANE PROTEIN YBBJ"/>
    <property type="match status" value="1"/>
</dbReference>
<evidence type="ECO:0000259" key="7">
    <source>
        <dbReference type="Pfam" id="PF01957"/>
    </source>
</evidence>
<reference evidence="8" key="1">
    <citation type="journal article" date="2021" name="PeerJ">
        <title>Extensive microbial diversity within the chicken gut microbiome revealed by metagenomics and culture.</title>
        <authorList>
            <person name="Gilroy R."/>
            <person name="Ravi A."/>
            <person name="Getino M."/>
            <person name="Pursley I."/>
            <person name="Horton D.L."/>
            <person name="Alikhan N.F."/>
            <person name="Baker D."/>
            <person name="Gharbi K."/>
            <person name="Hall N."/>
            <person name="Watson M."/>
            <person name="Adriaenssens E.M."/>
            <person name="Foster-Nyarko E."/>
            <person name="Jarju S."/>
            <person name="Secka A."/>
            <person name="Antonio M."/>
            <person name="Oren A."/>
            <person name="Chaudhuri R.R."/>
            <person name="La Ragione R."/>
            <person name="Hildebrand F."/>
            <person name="Pallen M.J."/>
        </authorList>
    </citation>
    <scope>NUCLEOTIDE SEQUENCE</scope>
    <source>
        <strain evidence="8">ChiGjej4B4-7305</strain>
    </source>
</reference>
<feature type="region of interest" description="Disordered" evidence="5">
    <location>
        <begin position="143"/>
        <end position="169"/>
    </location>
</feature>
<sequence length="169" mass="17582">MDLGWLWWLGAALVLGVIEMLTVDLLFLMLAGGAVAAAVAGALGLPFWVQLLVAAVVAVLLLFGVRPWALTKLKSSTPDAKTGVDAQIGRSATVVSDVTDRAGRVKLHGEVWTARIEQAGVMLPTGSTVTVLRIEGATAIVGPKEVADPSRPYGYTGPDQPYPPAPSGP</sequence>
<dbReference type="Pfam" id="PF01957">
    <property type="entry name" value="NfeD"/>
    <property type="match status" value="1"/>
</dbReference>
<name>A0A9D2EBK0_9MICO</name>
<evidence type="ECO:0000256" key="6">
    <source>
        <dbReference type="SAM" id="Phobius"/>
    </source>
</evidence>
<feature type="domain" description="NfeD-like C-terminal" evidence="7">
    <location>
        <begin position="85"/>
        <end position="143"/>
    </location>
</feature>
<comment type="subcellular location">
    <subcellularLocation>
        <location evidence="1">Membrane</location>
        <topology evidence="1">Multi-pass membrane protein</topology>
    </subcellularLocation>
</comment>
<dbReference type="Proteomes" id="UP000824037">
    <property type="component" value="Unassembled WGS sequence"/>
</dbReference>
<evidence type="ECO:0000313" key="8">
    <source>
        <dbReference type="EMBL" id="HIZ34624.1"/>
    </source>
</evidence>
<evidence type="ECO:0000256" key="4">
    <source>
        <dbReference type="ARBA" id="ARBA00023136"/>
    </source>
</evidence>
<dbReference type="EMBL" id="DXBY01000049">
    <property type="protein sequence ID" value="HIZ34624.1"/>
    <property type="molecule type" value="Genomic_DNA"/>
</dbReference>
<dbReference type="PANTHER" id="PTHR33507:SF3">
    <property type="entry name" value="INNER MEMBRANE PROTEIN YBBJ"/>
    <property type="match status" value="1"/>
</dbReference>
<organism evidence="8 9">
    <name type="scientific">Candidatus Ruania gallistercoris</name>
    <dbReference type="NCBI Taxonomy" id="2838746"/>
    <lineage>
        <taxon>Bacteria</taxon>
        <taxon>Bacillati</taxon>
        <taxon>Actinomycetota</taxon>
        <taxon>Actinomycetes</taxon>
        <taxon>Micrococcales</taxon>
        <taxon>Ruaniaceae</taxon>
        <taxon>Ruania</taxon>
    </lineage>
</organism>
<evidence type="ECO:0000313" key="9">
    <source>
        <dbReference type="Proteomes" id="UP000824037"/>
    </source>
</evidence>
<evidence type="ECO:0000256" key="5">
    <source>
        <dbReference type="SAM" id="MobiDB-lite"/>
    </source>
</evidence>
<reference evidence="8" key="2">
    <citation type="submission" date="2021-04" db="EMBL/GenBank/DDBJ databases">
        <authorList>
            <person name="Gilroy R."/>
        </authorList>
    </citation>
    <scope>NUCLEOTIDE SEQUENCE</scope>
    <source>
        <strain evidence="8">ChiGjej4B4-7305</strain>
    </source>
</reference>
<keyword evidence="2 6" id="KW-0812">Transmembrane</keyword>
<dbReference type="AlphaFoldDB" id="A0A9D2EBK0"/>
<dbReference type="InterPro" id="IPR052165">
    <property type="entry name" value="Membrane_assoc_protease"/>
</dbReference>
<dbReference type="InterPro" id="IPR002810">
    <property type="entry name" value="NfeD-like_C"/>
</dbReference>
<dbReference type="SUPFAM" id="SSF141322">
    <property type="entry name" value="NfeD domain-like"/>
    <property type="match status" value="1"/>
</dbReference>
<evidence type="ECO:0000256" key="2">
    <source>
        <dbReference type="ARBA" id="ARBA00022692"/>
    </source>
</evidence>
<dbReference type="InterPro" id="IPR012340">
    <property type="entry name" value="NA-bd_OB-fold"/>
</dbReference>
<feature type="compositionally biased region" description="Pro residues" evidence="5">
    <location>
        <begin position="160"/>
        <end position="169"/>
    </location>
</feature>
<keyword evidence="3 6" id="KW-1133">Transmembrane helix</keyword>
<proteinExistence type="predicted"/>
<dbReference type="GO" id="GO:0005886">
    <property type="term" value="C:plasma membrane"/>
    <property type="evidence" value="ECO:0007669"/>
    <property type="project" value="TreeGrafter"/>
</dbReference>
<protein>
    <submittedName>
        <fullName evidence="8">NfeD family protein</fullName>
    </submittedName>
</protein>
<comment type="caution">
    <text evidence="8">The sequence shown here is derived from an EMBL/GenBank/DDBJ whole genome shotgun (WGS) entry which is preliminary data.</text>
</comment>
<keyword evidence="4 6" id="KW-0472">Membrane</keyword>